<dbReference type="Proteomes" id="UP001383192">
    <property type="component" value="Unassembled WGS sequence"/>
</dbReference>
<keyword evidence="2" id="KW-0812">Transmembrane</keyword>
<feature type="transmembrane region" description="Helical" evidence="2">
    <location>
        <begin position="114"/>
        <end position="135"/>
    </location>
</feature>
<evidence type="ECO:0000259" key="3">
    <source>
        <dbReference type="Pfam" id="PF20152"/>
    </source>
</evidence>
<gene>
    <name evidence="4" type="ORF">VNI00_013329</name>
</gene>
<keyword evidence="5" id="KW-1185">Reference proteome</keyword>
<evidence type="ECO:0000256" key="1">
    <source>
        <dbReference type="SAM" id="MobiDB-lite"/>
    </source>
</evidence>
<feature type="domain" description="DUF6534" evidence="3">
    <location>
        <begin position="162"/>
        <end position="247"/>
    </location>
</feature>
<feature type="transmembrane region" description="Helical" evidence="2">
    <location>
        <begin position="198"/>
        <end position="231"/>
    </location>
</feature>
<dbReference type="PANTHER" id="PTHR40465:SF1">
    <property type="entry name" value="DUF6534 DOMAIN-CONTAINING PROTEIN"/>
    <property type="match status" value="1"/>
</dbReference>
<comment type="caution">
    <text evidence="4">The sequence shown here is derived from an EMBL/GenBank/DDBJ whole genome shotgun (WGS) entry which is preliminary data.</text>
</comment>
<dbReference type="EMBL" id="JAYKXP010000067">
    <property type="protein sequence ID" value="KAK7032155.1"/>
    <property type="molecule type" value="Genomic_DNA"/>
</dbReference>
<feature type="transmembrane region" description="Helical" evidence="2">
    <location>
        <begin position="155"/>
        <end position="178"/>
    </location>
</feature>
<organism evidence="4 5">
    <name type="scientific">Paramarasmius palmivorus</name>
    <dbReference type="NCBI Taxonomy" id="297713"/>
    <lineage>
        <taxon>Eukaryota</taxon>
        <taxon>Fungi</taxon>
        <taxon>Dikarya</taxon>
        <taxon>Basidiomycota</taxon>
        <taxon>Agaricomycotina</taxon>
        <taxon>Agaricomycetes</taxon>
        <taxon>Agaricomycetidae</taxon>
        <taxon>Agaricales</taxon>
        <taxon>Marasmiineae</taxon>
        <taxon>Marasmiaceae</taxon>
        <taxon>Paramarasmius</taxon>
    </lineage>
</organism>
<feature type="compositionally biased region" description="Basic and acidic residues" evidence="1">
    <location>
        <begin position="359"/>
        <end position="369"/>
    </location>
</feature>
<keyword evidence="2" id="KW-0472">Membrane</keyword>
<dbReference type="PANTHER" id="PTHR40465">
    <property type="entry name" value="CHROMOSOME 1, WHOLE GENOME SHOTGUN SEQUENCE"/>
    <property type="match status" value="1"/>
</dbReference>
<evidence type="ECO:0000313" key="5">
    <source>
        <dbReference type="Proteomes" id="UP001383192"/>
    </source>
</evidence>
<feature type="compositionally biased region" description="Basic and acidic residues" evidence="1">
    <location>
        <begin position="333"/>
        <end position="342"/>
    </location>
</feature>
<evidence type="ECO:0000313" key="4">
    <source>
        <dbReference type="EMBL" id="KAK7032155.1"/>
    </source>
</evidence>
<name>A0AAW0C139_9AGAR</name>
<protein>
    <recommendedName>
        <fullName evidence="3">DUF6534 domain-containing protein</fullName>
    </recommendedName>
</protein>
<dbReference type="Pfam" id="PF20152">
    <property type="entry name" value="DUF6534"/>
    <property type="match status" value="1"/>
</dbReference>
<proteinExistence type="predicted"/>
<feature type="transmembrane region" description="Helical" evidence="2">
    <location>
        <begin position="12"/>
        <end position="33"/>
    </location>
</feature>
<reference evidence="4 5" key="1">
    <citation type="submission" date="2024-01" db="EMBL/GenBank/DDBJ databases">
        <title>A draft genome for a cacao thread blight-causing isolate of Paramarasmius palmivorus.</title>
        <authorList>
            <person name="Baruah I.K."/>
            <person name="Bukari Y."/>
            <person name="Amoako-Attah I."/>
            <person name="Meinhardt L.W."/>
            <person name="Bailey B.A."/>
            <person name="Cohen S.P."/>
        </authorList>
    </citation>
    <scope>NUCLEOTIDE SEQUENCE [LARGE SCALE GENOMIC DNA]</scope>
    <source>
        <strain evidence="4 5">GH-12</strain>
    </source>
</reference>
<evidence type="ECO:0000256" key="2">
    <source>
        <dbReference type="SAM" id="Phobius"/>
    </source>
</evidence>
<accession>A0AAW0C139</accession>
<dbReference type="InterPro" id="IPR045339">
    <property type="entry name" value="DUF6534"/>
</dbReference>
<dbReference type="AlphaFoldDB" id="A0AAW0C139"/>
<sequence length="369" mass="40811">MTGPQDVFGPMLIGTLLDAILLGTLLLQVASYFHKYPNDRWWFKCLVAYLTVADIANTVCDFITVYDPLVLNIGTILSRPPKLLPADAITTTLVSTPVQLFMAWRIKIITGNRILPSIISVMSLMSLGGAVWLASGVIREKGVNFIESSDIKHASYMWLITSTVTDITITGVIFSIVLRRRKTRAISSSPMDSHVSRVLRLTIEAGAVTALATCADLIVFLTVTAGPYFFIWDFTISKLYSNSLLASSVFTQPAILLRTYDYGTCRLNARPNKVTQPDTKPALFLEDSTVNSSKGRASTFFHEGHEGARRSGMPLAIHYQTSTIASFSSPEGTRIDPVERYRNNGTLPTDMELGTIPPRSDKMLYRLEE</sequence>
<feature type="region of interest" description="Disordered" evidence="1">
    <location>
        <begin position="327"/>
        <end position="369"/>
    </location>
</feature>
<keyword evidence="2" id="KW-1133">Transmembrane helix</keyword>